<sequence length="48" mass="4878">MLVAEGCHMVVGCGCLQRTAAASVAWQSAIRCGTSSKDGASDFFGLLA</sequence>
<dbReference type="Proteomes" id="UP000636709">
    <property type="component" value="Unassembled WGS sequence"/>
</dbReference>
<comment type="caution">
    <text evidence="1">The sequence shown here is derived from an EMBL/GenBank/DDBJ whole genome shotgun (WGS) entry which is preliminary data.</text>
</comment>
<name>A0A835FNK7_9POAL</name>
<dbReference type="AlphaFoldDB" id="A0A835FNK7"/>
<dbReference type="EMBL" id="JACEFO010000500">
    <property type="protein sequence ID" value="KAF8768736.1"/>
    <property type="molecule type" value="Genomic_DNA"/>
</dbReference>
<accession>A0A835FNK7</accession>
<evidence type="ECO:0000313" key="2">
    <source>
        <dbReference type="Proteomes" id="UP000636709"/>
    </source>
</evidence>
<protein>
    <submittedName>
        <fullName evidence="1">Uncharacterized protein</fullName>
    </submittedName>
</protein>
<proteinExistence type="predicted"/>
<evidence type="ECO:0000313" key="1">
    <source>
        <dbReference type="EMBL" id="KAF8768736.1"/>
    </source>
</evidence>
<keyword evidence="2" id="KW-1185">Reference proteome</keyword>
<gene>
    <name evidence="1" type="ORF">HU200_007294</name>
</gene>
<reference evidence="1" key="1">
    <citation type="submission" date="2020-07" db="EMBL/GenBank/DDBJ databases">
        <title>Genome sequence and genetic diversity analysis of an under-domesticated orphan crop, white fonio (Digitaria exilis).</title>
        <authorList>
            <person name="Bennetzen J.L."/>
            <person name="Chen S."/>
            <person name="Ma X."/>
            <person name="Wang X."/>
            <person name="Yssel A.E.J."/>
            <person name="Chaluvadi S.R."/>
            <person name="Johnson M."/>
            <person name="Gangashetty P."/>
            <person name="Hamidou F."/>
            <person name="Sanogo M.D."/>
            <person name="Zwaenepoel A."/>
            <person name="Wallace J."/>
            <person name="Van De Peer Y."/>
            <person name="Van Deynze A."/>
        </authorList>
    </citation>
    <scope>NUCLEOTIDE SEQUENCE</scope>
    <source>
        <tissue evidence="1">Leaves</tissue>
    </source>
</reference>
<organism evidence="1 2">
    <name type="scientific">Digitaria exilis</name>
    <dbReference type="NCBI Taxonomy" id="1010633"/>
    <lineage>
        <taxon>Eukaryota</taxon>
        <taxon>Viridiplantae</taxon>
        <taxon>Streptophyta</taxon>
        <taxon>Embryophyta</taxon>
        <taxon>Tracheophyta</taxon>
        <taxon>Spermatophyta</taxon>
        <taxon>Magnoliopsida</taxon>
        <taxon>Liliopsida</taxon>
        <taxon>Poales</taxon>
        <taxon>Poaceae</taxon>
        <taxon>PACMAD clade</taxon>
        <taxon>Panicoideae</taxon>
        <taxon>Panicodae</taxon>
        <taxon>Paniceae</taxon>
        <taxon>Anthephorinae</taxon>
        <taxon>Digitaria</taxon>
    </lineage>
</organism>